<dbReference type="Proteomes" id="UP000638353">
    <property type="component" value="Unassembled WGS sequence"/>
</dbReference>
<dbReference type="PROSITE" id="PS51257">
    <property type="entry name" value="PROKAR_LIPOPROTEIN"/>
    <property type="match status" value="1"/>
</dbReference>
<evidence type="ECO:0000256" key="2">
    <source>
        <dbReference type="SAM" id="SignalP"/>
    </source>
</evidence>
<comment type="caution">
    <text evidence="3">The sequence shown here is derived from an EMBL/GenBank/DDBJ whole genome shotgun (WGS) entry which is preliminary data.</text>
</comment>
<organism evidence="3 4">
    <name type="scientific">Streptomyces finlayi</name>
    <dbReference type="NCBI Taxonomy" id="67296"/>
    <lineage>
        <taxon>Bacteria</taxon>
        <taxon>Bacillati</taxon>
        <taxon>Actinomycetota</taxon>
        <taxon>Actinomycetes</taxon>
        <taxon>Kitasatosporales</taxon>
        <taxon>Streptomycetaceae</taxon>
        <taxon>Streptomyces</taxon>
    </lineage>
</organism>
<keyword evidence="2" id="KW-0732">Signal</keyword>
<dbReference type="AlphaFoldDB" id="A0A919CBP8"/>
<name>A0A919CBP8_9ACTN</name>
<evidence type="ECO:0000313" key="3">
    <source>
        <dbReference type="EMBL" id="GHD01892.1"/>
    </source>
</evidence>
<accession>A0A919CBP8</accession>
<gene>
    <name evidence="3" type="ORF">GCM10010334_48060</name>
</gene>
<sequence length="247" mass="25918">MNKHSAPMYALLAVALLATGCSAPARNGPSAGQEICGSLVGSANVDAVAGSMGGKEVAYANTGIPLRKLVAELSETARAWQPGDNDFDPGATPCVFGPAGSRNSLTVRVGWLGWPLSTAARTGWHKAGGDVLSGWWLHEDDSRYAFPCKVAGSHPAQQEQIPLSVRLNAKNLDGFTPELRSRVAGALARTMAAQLHCTNKPAIPALLTIPPYDPVRSTPSHPSPNPTNSPRYSTRSTHSPGQAPTPR</sequence>
<reference evidence="3" key="2">
    <citation type="submission" date="2020-09" db="EMBL/GenBank/DDBJ databases">
        <authorList>
            <person name="Sun Q."/>
            <person name="Ohkuma M."/>
        </authorList>
    </citation>
    <scope>NUCLEOTIDE SEQUENCE</scope>
    <source>
        <strain evidence="3">JCM 4637</strain>
    </source>
</reference>
<evidence type="ECO:0000313" key="4">
    <source>
        <dbReference type="Proteomes" id="UP000638353"/>
    </source>
</evidence>
<reference evidence="3" key="1">
    <citation type="journal article" date="2014" name="Int. J. Syst. Evol. Microbiol.">
        <title>Complete genome sequence of Corynebacterium casei LMG S-19264T (=DSM 44701T), isolated from a smear-ripened cheese.</title>
        <authorList>
            <consortium name="US DOE Joint Genome Institute (JGI-PGF)"/>
            <person name="Walter F."/>
            <person name="Albersmeier A."/>
            <person name="Kalinowski J."/>
            <person name="Ruckert C."/>
        </authorList>
    </citation>
    <scope>NUCLEOTIDE SEQUENCE</scope>
    <source>
        <strain evidence="3">JCM 4637</strain>
    </source>
</reference>
<feature type="chain" id="PRO_5037180362" description="DUF3558 domain-containing protein" evidence="2">
    <location>
        <begin position="26"/>
        <end position="247"/>
    </location>
</feature>
<dbReference type="RefSeq" id="WP_189827201.1">
    <property type="nucleotide sequence ID" value="NZ_BMVC01000009.1"/>
</dbReference>
<protein>
    <recommendedName>
        <fullName evidence="5">DUF3558 domain-containing protein</fullName>
    </recommendedName>
</protein>
<evidence type="ECO:0000256" key="1">
    <source>
        <dbReference type="SAM" id="MobiDB-lite"/>
    </source>
</evidence>
<proteinExistence type="predicted"/>
<evidence type="ECO:0008006" key="5">
    <source>
        <dbReference type="Google" id="ProtNLM"/>
    </source>
</evidence>
<dbReference type="EMBL" id="BMVC01000009">
    <property type="protein sequence ID" value="GHD01892.1"/>
    <property type="molecule type" value="Genomic_DNA"/>
</dbReference>
<feature type="compositionally biased region" description="Polar residues" evidence="1">
    <location>
        <begin position="231"/>
        <end position="247"/>
    </location>
</feature>
<feature type="signal peptide" evidence="2">
    <location>
        <begin position="1"/>
        <end position="25"/>
    </location>
</feature>
<feature type="region of interest" description="Disordered" evidence="1">
    <location>
        <begin position="212"/>
        <end position="247"/>
    </location>
</feature>